<proteinExistence type="predicted"/>
<accession>A0A8S3SDN5</accession>
<dbReference type="InterPro" id="IPR036179">
    <property type="entry name" value="Ig-like_dom_sf"/>
</dbReference>
<dbReference type="Pfam" id="PF20720">
    <property type="entry name" value="nSTAND3"/>
    <property type="match status" value="1"/>
</dbReference>
<protein>
    <recommendedName>
        <fullName evidence="1">Ig-like domain-containing protein</fullName>
    </recommendedName>
</protein>
<dbReference type="InterPro" id="IPR013783">
    <property type="entry name" value="Ig-like_fold"/>
</dbReference>
<reference evidence="2" key="1">
    <citation type="submission" date="2021-03" db="EMBL/GenBank/DDBJ databases">
        <authorList>
            <person name="Bekaert M."/>
        </authorList>
    </citation>
    <scope>NUCLEOTIDE SEQUENCE</scope>
</reference>
<dbReference type="InterPro" id="IPR007110">
    <property type="entry name" value="Ig-like_dom"/>
</dbReference>
<dbReference type="SMART" id="SM00409">
    <property type="entry name" value="IG"/>
    <property type="match status" value="2"/>
</dbReference>
<evidence type="ECO:0000313" key="3">
    <source>
        <dbReference type="Proteomes" id="UP000683360"/>
    </source>
</evidence>
<feature type="domain" description="Ig-like" evidence="1">
    <location>
        <begin position="5"/>
        <end position="110"/>
    </location>
</feature>
<dbReference type="OrthoDB" id="6188134at2759"/>
<dbReference type="SMART" id="SM00408">
    <property type="entry name" value="IGc2"/>
    <property type="match status" value="1"/>
</dbReference>
<dbReference type="PROSITE" id="PS50835">
    <property type="entry name" value="IG_LIKE"/>
    <property type="match status" value="1"/>
</dbReference>
<dbReference type="InterPro" id="IPR013098">
    <property type="entry name" value="Ig_I-set"/>
</dbReference>
<dbReference type="InterPro" id="IPR049050">
    <property type="entry name" value="nSTAND3"/>
</dbReference>
<dbReference type="Pfam" id="PF07679">
    <property type="entry name" value="I-set"/>
    <property type="match status" value="1"/>
</dbReference>
<dbReference type="InterPro" id="IPR003598">
    <property type="entry name" value="Ig_sub2"/>
</dbReference>
<organism evidence="2 3">
    <name type="scientific">Mytilus edulis</name>
    <name type="common">Blue mussel</name>
    <dbReference type="NCBI Taxonomy" id="6550"/>
    <lineage>
        <taxon>Eukaryota</taxon>
        <taxon>Metazoa</taxon>
        <taxon>Spiralia</taxon>
        <taxon>Lophotrochozoa</taxon>
        <taxon>Mollusca</taxon>
        <taxon>Bivalvia</taxon>
        <taxon>Autobranchia</taxon>
        <taxon>Pteriomorphia</taxon>
        <taxon>Mytilida</taxon>
        <taxon>Mytiloidea</taxon>
        <taxon>Mytilidae</taxon>
        <taxon>Mytilinae</taxon>
        <taxon>Mytilus</taxon>
    </lineage>
</organism>
<dbReference type="InterPro" id="IPR003599">
    <property type="entry name" value="Ig_sub"/>
</dbReference>
<dbReference type="Gene3D" id="2.60.40.10">
    <property type="entry name" value="Immunoglobulins"/>
    <property type="match status" value="2"/>
</dbReference>
<dbReference type="AlphaFoldDB" id="A0A8S3SDN5"/>
<evidence type="ECO:0000313" key="2">
    <source>
        <dbReference type="EMBL" id="CAG2216622.1"/>
    </source>
</evidence>
<sequence>MTDVPHVTKILLKSTLELSVKSKENEYLILNGDNVKIECNVKSYIPVRSVTWQKEIDGEMFEITASEDKYKMDCGKSPSLTIDNFNTGDHGKYRCISRNAVGLRNEMFASCMNHMSSVGWLTGFVSVLQHIPVFHTEDITLHTYGYNYGTLFYDQHKLVTVKWFNENDKRTELDLSGEQYSGGVPECPSLTIKDTRMENAGKYFCLIMYDNGETQKALIKLKIIPQVKIYKAILNHRGDKTFIRPAVCDTIDKHMKTNNIAVITGREGTGKSKICLELASIYDKHEKDYVVFKVDLSENQTISTNMVDTLLIIDDQQYTQDSLHDFMEHLLPVLGERNIKVILTCRNVDLEIVRRVPEINKLKEEVFIDINSCLTAEEKEEILRSYMKVNHVTSSSSAVSNFRNLEIITDLSVQVTLDENAIKVIRNEEPWKGFPLSALLFCSERKFLHLGEKYFTNPPICLLEELKLLYKTAKKKNQANCIDTINEYCVLVYIMNKKSSIRPE</sequence>
<dbReference type="SUPFAM" id="SSF48726">
    <property type="entry name" value="Immunoglobulin"/>
    <property type="match status" value="2"/>
</dbReference>
<keyword evidence="3" id="KW-1185">Reference proteome</keyword>
<dbReference type="InterPro" id="IPR027417">
    <property type="entry name" value="P-loop_NTPase"/>
</dbReference>
<evidence type="ECO:0000259" key="1">
    <source>
        <dbReference type="PROSITE" id="PS50835"/>
    </source>
</evidence>
<gene>
    <name evidence="2" type="ORF">MEDL_30360</name>
</gene>
<name>A0A8S3SDN5_MYTED</name>
<comment type="caution">
    <text evidence="2">The sequence shown here is derived from an EMBL/GenBank/DDBJ whole genome shotgun (WGS) entry which is preliminary data.</text>
</comment>
<dbReference type="SUPFAM" id="SSF52540">
    <property type="entry name" value="P-loop containing nucleoside triphosphate hydrolases"/>
    <property type="match status" value="1"/>
</dbReference>
<dbReference type="Proteomes" id="UP000683360">
    <property type="component" value="Unassembled WGS sequence"/>
</dbReference>
<dbReference type="EMBL" id="CAJPWZ010001488">
    <property type="protein sequence ID" value="CAG2216622.1"/>
    <property type="molecule type" value="Genomic_DNA"/>
</dbReference>